<evidence type="ECO:0000259" key="14">
    <source>
        <dbReference type="Pfam" id="PF10502"/>
    </source>
</evidence>
<reference evidence="15" key="1">
    <citation type="submission" date="2020-06" db="EMBL/GenBank/DDBJ databases">
        <authorList>
            <person name="Li T."/>
            <person name="Hu X."/>
            <person name="Zhang T."/>
            <person name="Song X."/>
            <person name="Zhang H."/>
            <person name="Dai N."/>
            <person name="Sheng W."/>
            <person name="Hou X."/>
            <person name="Wei L."/>
        </authorList>
    </citation>
    <scope>NUCLEOTIDE SEQUENCE</scope>
    <source>
        <strain evidence="15">K16</strain>
        <tissue evidence="15">Leaf</tissue>
    </source>
</reference>
<dbReference type="Proteomes" id="UP001289374">
    <property type="component" value="Unassembled WGS sequence"/>
</dbReference>
<dbReference type="SUPFAM" id="SSF51306">
    <property type="entry name" value="LexA/Signal peptidase"/>
    <property type="match status" value="1"/>
</dbReference>
<dbReference type="AlphaFoldDB" id="A0AAE2BJD4"/>
<evidence type="ECO:0000256" key="2">
    <source>
        <dbReference type="ARBA" id="ARBA00004229"/>
    </source>
</evidence>
<keyword evidence="7" id="KW-0934">Plastid</keyword>
<dbReference type="InterPro" id="IPR000223">
    <property type="entry name" value="Pept_S26A_signal_pept_1"/>
</dbReference>
<organism evidence="15 16">
    <name type="scientific">Sesamum angolense</name>
    <dbReference type="NCBI Taxonomy" id="2727404"/>
    <lineage>
        <taxon>Eukaryota</taxon>
        <taxon>Viridiplantae</taxon>
        <taxon>Streptophyta</taxon>
        <taxon>Embryophyta</taxon>
        <taxon>Tracheophyta</taxon>
        <taxon>Spermatophyta</taxon>
        <taxon>Magnoliopsida</taxon>
        <taxon>eudicotyledons</taxon>
        <taxon>Gunneridae</taxon>
        <taxon>Pentapetalae</taxon>
        <taxon>asterids</taxon>
        <taxon>lamiids</taxon>
        <taxon>Lamiales</taxon>
        <taxon>Pedaliaceae</taxon>
        <taxon>Sesamum</taxon>
    </lineage>
</organism>
<evidence type="ECO:0000256" key="4">
    <source>
        <dbReference type="ARBA" id="ARBA00009370"/>
    </source>
</evidence>
<dbReference type="EMBL" id="JACGWL010000014">
    <property type="protein sequence ID" value="KAK4387557.1"/>
    <property type="molecule type" value="Genomic_DNA"/>
</dbReference>
<evidence type="ECO:0000313" key="15">
    <source>
        <dbReference type="EMBL" id="KAK4387557.1"/>
    </source>
</evidence>
<reference evidence="15" key="2">
    <citation type="journal article" date="2024" name="Plant">
        <title>Genomic evolution and insights into agronomic trait innovations of Sesamum species.</title>
        <authorList>
            <person name="Miao H."/>
            <person name="Wang L."/>
            <person name="Qu L."/>
            <person name="Liu H."/>
            <person name="Sun Y."/>
            <person name="Le M."/>
            <person name="Wang Q."/>
            <person name="Wei S."/>
            <person name="Zheng Y."/>
            <person name="Lin W."/>
            <person name="Duan Y."/>
            <person name="Cao H."/>
            <person name="Xiong S."/>
            <person name="Wang X."/>
            <person name="Wei L."/>
            <person name="Li C."/>
            <person name="Ma Q."/>
            <person name="Ju M."/>
            <person name="Zhao R."/>
            <person name="Li G."/>
            <person name="Mu C."/>
            <person name="Tian Q."/>
            <person name="Mei H."/>
            <person name="Zhang T."/>
            <person name="Gao T."/>
            <person name="Zhang H."/>
        </authorList>
    </citation>
    <scope>NUCLEOTIDE SEQUENCE</scope>
    <source>
        <strain evidence="15">K16</strain>
    </source>
</reference>
<feature type="active site" evidence="12">
    <location>
        <position position="245"/>
    </location>
</feature>
<sequence>MAIRFTVTYSATVASNLAASSAASGKCSVSRFFHECATRSRVFQHPPTQKPDSSYSDFRRPVTGPGRVDPKPSIHSILADEITGGSTQSPVVLGLISLMKQSMGASSNVSVLGISPLKVSPIVSLLSGSKWLPCNEPTITEVDRGGTVASSRCDSISKGTRKSGSGTGSETKCSEALAMAKSGGASSVKVLPQSTGGSSSSNSWILKMMNLCFSSEDVKAAFTAFSVSILFKSTLAEPRSIPSTSMYPTLDVGDRILAEKVSYIFRKPEVSEIVIFKAPSILQEIGFSPSDVFIKRVVATAGDYVEVCDGKLMVNGIAQDEDFILEPLEYEMDPVLVPEGYVFVLGDNRNNSFDSHNWGPLPIENIIGRSVFRYWPPSKVSDTLYSTSQQRTTVLNTSYSGLRQISVGEGITVEVKGAEEISIFHPSDYHQLPFGASTKMKWNEVGSIWPALCKALLPVRILGSASVVAYRDRRPAAVIPTVFPSRDAIKLLPDKCYVGPRYEKPRHLHSPLSTRISLLDRILRGFLNESGNANAALGSLKARVRGSTIFRFQLEMERHIRINDTYWSTLAERRTRPNTERVWFEVVARIEGQVLKPLVIKKVRPLIGTDSFAWSSLVSNLSFTKFPPALLPPKALTLGVKW</sequence>
<name>A0AAE2BJD4_9LAMI</name>
<gene>
    <name evidence="15" type="ORF">Sango_2362300</name>
</gene>
<dbReference type="PROSITE" id="PS00761">
    <property type="entry name" value="SPASE_I_3"/>
    <property type="match status" value="1"/>
</dbReference>
<evidence type="ECO:0000256" key="6">
    <source>
        <dbReference type="ARBA" id="ARBA00022528"/>
    </source>
</evidence>
<comment type="similarity">
    <text evidence="4">Belongs to the peptidase S26 family.</text>
</comment>
<evidence type="ECO:0000256" key="8">
    <source>
        <dbReference type="ARBA" id="ARBA00022670"/>
    </source>
</evidence>
<dbReference type="GO" id="GO:0006465">
    <property type="term" value="P:signal peptide processing"/>
    <property type="evidence" value="ECO:0007669"/>
    <property type="project" value="InterPro"/>
</dbReference>
<dbReference type="InterPro" id="IPR019756">
    <property type="entry name" value="Pept_S26A_signal_pept_1_Ser-AS"/>
</dbReference>
<keyword evidence="10" id="KW-0809">Transit peptide</keyword>
<dbReference type="GO" id="GO:0009535">
    <property type="term" value="C:chloroplast thylakoid membrane"/>
    <property type="evidence" value="ECO:0007669"/>
    <property type="project" value="TreeGrafter"/>
</dbReference>
<comment type="catalytic activity">
    <reaction evidence="1">
        <text>Cleavage of hydrophobic, N-terminal signal or leader sequences from secreted and periplasmic proteins.</text>
        <dbReference type="EC" id="3.4.21.89"/>
    </reaction>
</comment>
<feature type="domain" description="Peptidase S26" evidence="14">
    <location>
        <begin position="218"/>
        <end position="375"/>
    </location>
</feature>
<dbReference type="EC" id="3.4.21.89" evidence="5"/>
<proteinExistence type="inferred from homology"/>
<dbReference type="PANTHER" id="PTHR43390:SF2">
    <property type="entry name" value="THYLAKOIDAL PROCESSING PEPTIDASE 2, CHLOROPLASTIC-RELATED"/>
    <property type="match status" value="1"/>
</dbReference>
<accession>A0AAE2BJD4</accession>
<dbReference type="GO" id="GO:0009003">
    <property type="term" value="F:signal peptidase activity"/>
    <property type="evidence" value="ECO:0007669"/>
    <property type="project" value="UniProtKB-EC"/>
</dbReference>
<dbReference type="GO" id="GO:0010027">
    <property type="term" value="P:thylakoid membrane organization"/>
    <property type="evidence" value="ECO:0007669"/>
    <property type="project" value="TreeGrafter"/>
</dbReference>
<comment type="subcellular location">
    <subcellularLocation>
        <location evidence="3">Membrane</location>
    </subcellularLocation>
    <subcellularLocation>
        <location evidence="2">Plastid</location>
        <location evidence="2">Chloroplast</location>
    </subcellularLocation>
</comment>
<dbReference type="FunFam" id="2.10.109.10:FF:000012">
    <property type="entry name" value="Peptidase/ serine-type peptidase"/>
    <property type="match status" value="1"/>
</dbReference>
<dbReference type="PRINTS" id="PR00727">
    <property type="entry name" value="LEADERPTASE"/>
</dbReference>
<evidence type="ECO:0000256" key="13">
    <source>
        <dbReference type="SAM" id="MobiDB-lite"/>
    </source>
</evidence>
<protein>
    <recommendedName>
        <fullName evidence="5">signal peptidase I</fullName>
        <ecNumber evidence="5">3.4.21.89</ecNumber>
    </recommendedName>
</protein>
<evidence type="ECO:0000256" key="10">
    <source>
        <dbReference type="ARBA" id="ARBA00022946"/>
    </source>
</evidence>
<feature type="region of interest" description="Disordered" evidence="13">
    <location>
        <begin position="43"/>
        <end position="72"/>
    </location>
</feature>
<keyword evidence="9" id="KW-0378">Hydrolase</keyword>
<comment type="caution">
    <text evidence="15">The sequence shown here is derived from an EMBL/GenBank/DDBJ whole genome shotgun (WGS) entry which is preliminary data.</text>
</comment>
<dbReference type="NCBIfam" id="TIGR02227">
    <property type="entry name" value="sigpep_I_bact"/>
    <property type="match status" value="1"/>
</dbReference>
<feature type="compositionally biased region" description="Polar residues" evidence="13">
    <location>
        <begin position="46"/>
        <end position="56"/>
    </location>
</feature>
<keyword evidence="6" id="KW-0150">Chloroplast</keyword>
<evidence type="ECO:0000256" key="3">
    <source>
        <dbReference type="ARBA" id="ARBA00004370"/>
    </source>
</evidence>
<dbReference type="CDD" id="cd06530">
    <property type="entry name" value="S26_SPase_I"/>
    <property type="match status" value="1"/>
</dbReference>
<keyword evidence="16" id="KW-1185">Reference proteome</keyword>
<evidence type="ECO:0000256" key="1">
    <source>
        <dbReference type="ARBA" id="ARBA00000677"/>
    </source>
</evidence>
<dbReference type="InterPro" id="IPR019533">
    <property type="entry name" value="Peptidase_S26"/>
</dbReference>
<evidence type="ECO:0000256" key="12">
    <source>
        <dbReference type="PIRSR" id="PIRSR600223-1"/>
    </source>
</evidence>
<dbReference type="Gene3D" id="2.10.109.10">
    <property type="entry name" value="Umud Fragment, subunit A"/>
    <property type="match status" value="1"/>
</dbReference>
<keyword evidence="11" id="KW-0472">Membrane</keyword>
<feature type="active site" evidence="12">
    <location>
        <position position="295"/>
    </location>
</feature>
<dbReference type="PANTHER" id="PTHR43390">
    <property type="entry name" value="SIGNAL PEPTIDASE I"/>
    <property type="match status" value="1"/>
</dbReference>
<keyword evidence="8" id="KW-0645">Protease</keyword>
<dbReference type="GO" id="GO:0004252">
    <property type="term" value="F:serine-type endopeptidase activity"/>
    <property type="evidence" value="ECO:0007669"/>
    <property type="project" value="InterPro"/>
</dbReference>
<evidence type="ECO:0000313" key="16">
    <source>
        <dbReference type="Proteomes" id="UP001289374"/>
    </source>
</evidence>
<dbReference type="Pfam" id="PF10502">
    <property type="entry name" value="Peptidase_S26"/>
    <property type="match status" value="1"/>
</dbReference>
<evidence type="ECO:0000256" key="9">
    <source>
        <dbReference type="ARBA" id="ARBA00022801"/>
    </source>
</evidence>
<dbReference type="PROSITE" id="PS00501">
    <property type="entry name" value="SPASE_I_1"/>
    <property type="match status" value="1"/>
</dbReference>
<evidence type="ECO:0000256" key="11">
    <source>
        <dbReference type="ARBA" id="ARBA00023136"/>
    </source>
</evidence>
<dbReference type="InterPro" id="IPR019758">
    <property type="entry name" value="Pept_S26A_signal_pept_1_CS"/>
</dbReference>
<evidence type="ECO:0000256" key="5">
    <source>
        <dbReference type="ARBA" id="ARBA00013208"/>
    </source>
</evidence>
<evidence type="ECO:0000256" key="7">
    <source>
        <dbReference type="ARBA" id="ARBA00022640"/>
    </source>
</evidence>
<dbReference type="InterPro" id="IPR036286">
    <property type="entry name" value="LexA/Signal_pep-like_sf"/>
</dbReference>